<proteinExistence type="predicted"/>
<gene>
    <name evidence="2" type="ORF">GCM10007315_33030</name>
</gene>
<evidence type="ECO:0000313" key="2">
    <source>
        <dbReference type="EMBL" id="GHC65812.1"/>
    </source>
</evidence>
<comment type="caution">
    <text evidence="2">The sequence shown here is derived from an EMBL/GenBank/DDBJ whole genome shotgun (WGS) entry which is preliminary data.</text>
</comment>
<keyword evidence="1" id="KW-0732">Signal</keyword>
<dbReference type="Proteomes" id="UP000638981">
    <property type="component" value="Unassembled WGS sequence"/>
</dbReference>
<organism evidence="2 3">
    <name type="scientific">Neogemmobacter tilapiae</name>
    <dbReference type="NCBI Taxonomy" id="875041"/>
    <lineage>
        <taxon>Bacteria</taxon>
        <taxon>Pseudomonadati</taxon>
        <taxon>Pseudomonadota</taxon>
        <taxon>Alphaproteobacteria</taxon>
        <taxon>Rhodobacterales</taxon>
        <taxon>Paracoccaceae</taxon>
        <taxon>Neogemmobacter</taxon>
    </lineage>
</organism>
<dbReference type="AlphaFoldDB" id="A0A918WQ67"/>
<name>A0A918WQ67_9RHOB</name>
<accession>A0A918WQ67</accession>
<sequence length="200" mass="22524">MPSLLRLKMIIAMLANAACVPQEQTASLSADASGLSADAESQEFSALLRALNEPPLRAERREHLAIRLIVSPAYRMFKVNFDENGTARWSYKQMNGGLGYGYGYLQRERTGELSAEQVRDLLAEFDRLKVWDGNVPQSDRSEENVCFDDIYYGFEFASAGQYLSVGRAHCNLMKRRQLVPLLLLLNKAAGNEMVWLPLDE</sequence>
<evidence type="ECO:0000256" key="1">
    <source>
        <dbReference type="SAM" id="SignalP"/>
    </source>
</evidence>
<evidence type="ECO:0000313" key="3">
    <source>
        <dbReference type="Proteomes" id="UP000638981"/>
    </source>
</evidence>
<reference evidence="2" key="1">
    <citation type="journal article" date="2014" name="Int. J. Syst. Evol. Microbiol.">
        <title>Complete genome sequence of Corynebacterium casei LMG S-19264T (=DSM 44701T), isolated from a smear-ripened cheese.</title>
        <authorList>
            <consortium name="US DOE Joint Genome Institute (JGI-PGF)"/>
            <person name="Walter F."/>
            <person name="Albersmeier A."/>
            <person name="Kalinowski J."/>
            <person name="Ruckert C."/>
        </authorList>
    </citation>
    <scope>NUCLEOTIDE SEQUENCE</scope>
    <source>
        <strain evidence="2">KCTC 23310</strain>
    </source>
</reference>
<feature type="chain" id="PRO_5037287379" evidence="1">
    <location>
        <begin position="18"/>
        <end position="200"/>
    </location>
</feature>
<reference evidence="2" key="2">
    <citation type="submission" date="2020-09" db="EMBL/GenBank/DDBJ databases">
        <authorList>
            <person name="Sun Q."/>
            <person name="Kim S."/>
        </authorList>
    </citation>
    <scope>NUCLEOTIDE SEQUENCE</scope>
    <source>
        <strain evidence="2">KCTC 23310</strain>
    </source>
</reference>
<dbReference type="EMBL" id="BMYJ01000013">
    <property type="protein sequence ID" value="GHC65812.1"/>
    <property type="molecule type" value="Genomic_DNA"/>
</dbReference>
<protein>
    <submittedName>
        <fullName evidence="2">Uncharacterized protein</fullName>
    </submittedName>
</protein>
<feature type="signal peptide" evidence="1">
    <location>
        <begin position="1"/>
        <end position="17"/>
    </location>
</feature>
<keyword evidence="3" id="KW-1185">Reference proteome</keyword>